<evidence type="ECO:0000256" key="2">
    <source>
        <dbReference type="ARBA" id="ARBA00009592"/>
    </source>
</evidence>
<dbReference type="InterPro" id="IPR001611">
    <property type="entry name" value="Leu-rich_rpt"/>
</dbReference>
<proteinExistence type="inferred from homology"/>
<dbReference type="Gene3D" id="3.80.10.10">
    <property type="entry name" value="Ribonuclease Inhibitor"/>
    <property type="match status" value="4"/>
</dbReference>
<dbReference type="Pfam" id="PF08263">
    <property type="entry name" value="LRRNT_2"/>
    <property type="match status" value="1"/>
</dbReference>
<dbReference type="SMART" id="SM00369">
    <property type="entry name" value="LRR_TYP"/>
    <property type="match status" value="9"/>
</dbReference>
<dbReference type="EMBL" id="OZ021739">
    <property type="protein sequence ID" value="CAK9322863.1"/>
    <property type="molecule type" value="Genomic_DNA"/>
</dbReference>
<keyword evidence="5 12" id="KW-0812">Transmembrane</keyword>
<name>A0ABP0YQR8_9ROSI</name>
<dbReference type="PRINTS" id="PR00019">
    <property type="entry name" value="LEURICHRPT"/>
</dbReference>
<accession>A0ABP0YQR8</accession>
<dbReference type="SMART" id="SM00365">
    <property type="entry name" value="LRR_SD22"/>
    <property type="match status" value="4"/>
</dbReference>
<keyword evidence="8 12" id="KW-1133">Transmembrane helix</keyword>
<evidence type="ECO:0000256" key="8">
    <source>
        <dbReference type="ARBA" id="ARBA00022989"/>
    </source>
</evidence>
<dbReference type="InterPro" id="IPR013210">
    <property type="entry name" value="LRR_N_plant-typ"/>
</dbReference>
<evidence type="ECO:0000256" key="11">
    <source>
        <dbReference type="ARBA" id="ARBA00023180"/>
    </source>
</evidence>
<evidence type="ECO:0000256" key="13">
    <source>
        <dbReference type="SAM" id="SignalP"/>
    </source>
</evidence>
<dbReference type="Pfam" id="PF00560">
    <property type="entry name" value="LRR_1"/>
    <property type="match status" value="13"/>
</dbReference>
<evidence type="ECO:0000256" key="3">
    <source>
        <dbReference type="ARBA" id="ARBA00022475"/>
    </source>
</evidence>
<evidence type="ECO:0000256" key="10">
    <source>
        <dbReference type="ARBA" id="ARBA00023170"/>
    </source>
</evidence>
<dbReference type="PROSITE" id="PS51450">
    <property type="entry name" value="LRR"/>
    <property type="match status" value="2"/>
</dbReference>
<evidence type="ECO:0000313" key="15">
    <source>
        <dbReference type="EMBL" id="CAK9322863.1"/>
    </source>
</evidence>
<dbReference type="InterPro" id="IPR032675">
    <property type="entry name" value="LRR_dom_sf"/>
</dbReference>
<dbReference type="InterPro" id="IPR003591">
    <property type="entry name" value="Leu-rich_rpt_typical-subtyp"/>
</dbReference>
<keyword evidence="10" id="KW-0675">Receptor</keyword>
<evidence type="ECO:0000256" key="9">
    <source>
        <dbReference type="ARBA" id="ARBA00023136"/>
    </source>
</evidence>
<dbReference type="SUPFAM" id="SSF52058">
    <property type="entry name" value="L domain-like"/>
    <property type="match status" value="2"/>
</dbReference>
<comment type="similarity">
    <text evidence="2">Belongs to the RLP family.</text>
</comment>
<comment type="subcellular location">
    <subcellularLocation>
        <location evidence="1">Cell membrane</location>
        <topology evidence="1">Single-pass type I membrane protein</topology>
    </subcellularLocation>
</comment>
<keyword evidence="16" id="KW-1185">Reference proteome</keyword>
<evidence type="ECO:0000256" key="1">
    <source>
        <dbReference type="ARBA" id="ARBA00004251"/>
    </source>
</evidence>
<gene>
    <name evidence="15" type="ORF">CITCOLO1_LOCUS15029</name>
</gene>
<feature type="chain" id="PRO_5047160670" description="Leucine-rich repeat-containing N-terminal plant-type domain-containing protein" evidence="13">
    <location>
        <begin position="28"/>
        <end position="1017"/>
    </location>
</feature>
<dbReference type="InterPro" id="IPR046956">
    <property type="entry name" value="RLP23-like"/>
</dbReference>
<feature type="signal peptide" evidence="13">
    <location>
        <begin position="1"/>
        <end position="27"/>
    </location>
</feature>
<dbReference type="SUPFAM" id="SSF52047">
    <property type="entry name" value="RNI-like"/>
    <property type="match status" value="1"/>
</dbReference>
<dbReference type="Pfam" id="PF13855">
    <property type="entry name" value="LRR_8"/>
    <property type="match status" value="1"/>
</dbReference>
<evidence type="ECO:0000256" key="6">
    <source>
        <dbReference type="ARBA" id="ARBA00022729"/>
    </source>
</evidence>
<reference evidence="15 16" key="1">
    <citation type="submission" date="2024-03" db="EMBL/GenBank/DDBJ databases">
        <authorList>
            <person name="Gkanogiannis A."/>
            <person name="Becerra Lopez-Lavalle L."/>
        </authorList>
    </citation>
    <scope>NUCLEOTIDE SEQUENCE [LARGE SCALE GENOMIC DNA]</scope>
</reference>
<keyword evidence="4" id="KW-0433">Leucine-rich repeat</keyword>
<evidence type="ECO:0000313" key="16">
    <source>
        <dbReference type="Proteomes" id="UP001642487"/>
    </source>
</evidence>
<evidence type="ECO:0000256" key="4">
    <source>
        <dbReference type="ARBA" id="ARBA00022614"/>
    </source>
</evidence>
<organism evidence="15 16">
    <name type="scientific">Citrullus colocynthis</name>
    <name type="common">colocynth</name>
    <dbReference type="NCBI Taxonomy" id="252529"/>
    <lineage>
        <taxon>Eukaryota</taxon>
        <taxon>Viridiplantae</taxon>
        <taxon>Streptophyta</taxon>
        <taxon>Embryophyta</taxon>
        <taxon>Tracheophyta</taxon>
        <taxon>Spermatophyta</taxon>
        <taxon>Magnoliopsida</taxon>
        <taxon>eudicotyledons</taxon>
        <taxon>Gunneridae</taxon>
        <taxon>Pentapetalae</taxon>
        <taxon>rosids</taxon>
        <taxon>fabids</taxon>
        <taxon>Cucurbitales</taxon>
        <taxon>Cucurbitaceae</taxon>
        <taxon>Benincaseae</taxon>
        <taxon>Citrullus</taxon>
    </lineage>
</organism>
<evidence type="ECO:0000256" key="12">
    <source>
        <dbReference type="SAM" id="Phobius"/>
    </source>
</evidence>
<keyword evidence="9 12" id="KW-0472">Membrane</keyword>
<evidence type="ECO:0000259" key="14">
    <source>
        <dbReference type="Pfam" id="PF08263"/>
    </source>
</evidence>
<dbReference type="PANTHER" id="PTHR48063:SF90">
    <property type="entry name" value="OS11G0565920 PROTEIN"/>
    <property type="match status" value="1"/>
</dbReference>
<feature type="domain" description="Leucine-rich repeat-containing N-terminal plant-type" evidence="14">
    <location>
        <begin position="32"/>
        <end position="70"/>
    </location>
</feature>
<dbReference type="PANTHER" id="PTHR48063">
    <property type="entry name" value="LRR RECEPTOR-LIKE KINASE"/>
    <property type="match status" value="1"/>
</dbReference>
<keyword evidence="11" id="KW-0325">Glycoprotein</keyword>
<feature type="transmembrane region" description="Helical" evidence="12">
    <location>
        <begin position="955"/>
        <end position="978"/>
    </location>
</feature>
<sequence>MDNPSIFSSLLFLWLCCICFVVVHTYAIDCASNEKEALTAFKRSLSDPSGRLSSWNNGRNCCEWHGVTCNFISGKVTKINLRNSLGFTNMISSSDPYDDIAYRRSCLGGEISSSLLQLKDLNYLDLSLNNFHGASIPHFFGMFKNLRYLNLSSAYFGGQIPLHLGNLSNLRYLDLSAYNQLIYEEYRSNFKVGNLQWLSGLSSLEYLDVRMVDLSSLRANWMHEVNRLSSLLELHLSDCSIPSFDTLVGFRNLTSLRVFDLSENWINSWFPLWLSNLTSLKKIDLHDDSFHGTIPQDFAKLKNLQYLDLSGNNLRNSGDHMPSCLRNLCKLQFLKLARNNFGCTIDELLGRTLNCSHNSLEFLDLRQNVLVGEISNSLGSLKNLRHLDLSSNKLWGSLPNSIGNLSLLQSISISSNFLNGTIPPSFGQLSKLIQFDAYNNLWKTVITEAHLVNLTKLELLQITTERNQALVFNVSYDWIPPFRLKNLQLRNCLVGPQFPVWLQVQTQLTGDIMISNAGISGSLPDNWIRNMSSKITGLDLSNNLLEGRLSHLLASQDPDAVVQSHNNLLVDSISQRFPNLFVLYLQHNLLTGSIPLNIDDLMPNLNMLYLSNNHLSGMIPSSIQKLSYLEVLSLSDNQFTGELFDYWGEVKSLSVIDLANNNLDGKIPSSIGLLPSLENLILRNNHLNGKIPKSLQNCSLLKSIDLSENRLYGSLPNWIGEVVSGLWLLILRSNHFNGTIPRQWCNLPALRVFDVSNNNLSGEIPSCLNKWTDMLYNHYNAGWYYSNFNSSRNYSERTTLVMKGRALEYDSILYYVLTVDISSNKLNGTIPNEITNLLNLGTLNLSNNDLVGTIPVNIGAMQQLQTLDLSCNLLSGNIPTSLASLNFLTNLNLSFNNLTGSIPTGRQLQTLNDPSIYEGNPFLTKSWSGGNTNNGVPTSTSGEDGKENDMEIFGFGFYISVAIGFPVGLNILFFTIFTSRSRRILYFRLIDRVSYSILDGIEFVIICMRRMRGRRFQ</sequence>
<evidence type="ECO:0000256" key="7">
    <source>
        <dbReference type="ARBA" id="ARBA00022737"/>
    </source>
</evidence>
<dbReference type="Proteomes" id="UP001642487">
    <property type="component" value="Chromosome 5"/>
</dbReference>
<keyword evidence="3" id="KW-1003">Cell membrane</keyword>
<keyword evidence="6 13" id="KW-0732">Signal</keyword>
<protein>
    <recommendedName>
        <fullName evidence="14">Leucine-rich repeat-containing N-terminal plant-type domain-containing protein</fullName>
    </recommendedName>
</protein>
<evidence type="ECO:0000256" key="5">
    <source>
        <dbReference type="ARBA" id="ARBA00022692"/>
    </source>
</evidence>
<keyword evidence="7" id="KW-0677">Repeat</keyword>